<dbReference type="PANTHER" id="PTHR10724">
    <property type="entry name" value="30S RIBOSOMAL PROTEIN S1"/>
    <property type="match status" value="1"/>
</dbReference>
<dbReference type="GO" id="GO:0003735">
    <property type="term" value="F:structural constituent of ribosome"/>
    <property type="evidence" value="ECO:0007669"/>
    <property type="project" value="TreeGrafter"/>
</dbReference>
<dbReference type="PROSITE" id="PS50126">
    <property type="entry name" value="S1"/>
    <property type="match status" value="1"/>
</dbReference>
<dbReference type="InterPro" id="IPR050437">
    <property type="entry name" value="Ribos_protein_bS1-like"/>
</dbReference>
<comment type="caution">
    <text evidence="2">The sequence shown here is derived from an EMBL/GenBank/DDBJ whole genome shotgun (WGS) entry which is preliminary data.</text>
</comment>
<reference evidence="2 3" key="1">
    <citation type="journal article" date="2015" name="Genome Announc.">
        <title>Expanding the biotechnology potential of lactobacilli through comparative genomics of 213 strains and associated genera.</title>
        <authorList>
            <person name="Sun Z."/>
            <person name="Harris H.M."/>
            <person name="McCann A."/>
            <person name="Guo C."/>
            <person name="Argimon S."/>
            <person name="Zhang W."/>
            <person name="Yang X."/>
            <person name="Jeffery I.B."/>
            <person name="Cooney J.C."/>
            <person name="Kagawa T.F."/>
            <person name="Liu W."/>
            <person name="Song Y."/>
            <person name="Salvetti E."/>
            <person name="Wrobel A."/>
            <person name="Rasinkangas P."/>
            <person name="Parkhill J."/>
            <person name="Rea M.C."/>
            <person name="O'Sullivan O."/>
            <person name="Ritari J."/>
            <person name="Douillard F.P."/>
            <person name="Paul Ross R."/>
            <person name="Yang R."/>
            <person name="Briner A.E."/>
            <person name="Felis G.E."/>
            <person name="de Vos W.M."/>
            <person name="Barrangou R."/>
            <person name="Klaenhammer T.R."/>
            <person name="Caufield P.W."/>
            <person name="Cui Y."/>
            <person name="Zhang H."/>
            <person name="O'Toole P.W."/>
        </authorList>
    </citation>
    <scope>NUCLEOTIDE SEQUENCE [LARGE SCALE GENOMIC DNA]</scope>
    <source>
        <strain evidence="2 3">DSM 19910</strain>
    </source>
</reference>
<dbReference type="STRING" id="1423731.FC81_GL000621"/>
<dbReference type="SUPFAM" id="SSF50249">
    <property type="entry name" value="Nucleic acid-binding proteins"/>
    <property type="match status" value="1"/>
</dbReference>
<name>A0A0R1M3V1_9LACO</name>
<dbReference type="NCBIfam" id="NF040579">
    <property type="entry name" value="S1_dom_CvfD"/>
    <property type="match status" value="1"/>
</dbReference>
<sequence>MVVEGRVTGIQPYGAFVTLKDNTQGLIHISECRHGFVEDINNYLKVNQRIKVKIIDIDEYTQKISLSLRCLEKKGSKLEKIDYKVRCEHKHFWTSRHVETGFEPIAQRLDTWIAEGLADIKK</sequence>
<dbReference type="PATRIC" id="fig|1423731.3.peg.635"/>
<gene>
    <name evidence="2" type="ORF">FC81_GL000621</name>
</gene>
<dbReference type="InterPro" id="IPR003029">
    <property type="entry name" value="S1_domain"/>
</dbReference>
<dbReference type="AlphaFoldDB" id="A0A0R1M3V1"/>
<dbReference type="Proteomes" id="UP000051621">
    <property type="component" value="Unassembled WGS sequence"/>
</dbReference>
<evidence type="ECO:0000259" key="1">
    <source>
        <dbReference type="PROSITE" id="PS50126"/>
    </source>
</evidence>
<evidence type="ECO:0000313" key="2">
    <source>
        <dbReference type="EMBL" id="KRL02733.1"/>
    </source>
</evidence>
<organism evidence="2 3">
    <name type="scientific">Liquorilactobacillus capillatus DSM 19910</name>
    <dbReference type="NCBI Taxonomy" id="1423731"/>
    <lineage>
        <taxon>Bacteria</taxon>
        <taxon>Bacillati</taxon>
        <taxon>Bacillota</taxon>
        <taxon>Bacilli</taxon>
        <taxon>Lactobacillales</taxon>
        <taxon>Lactobacillaceae</taxon>
        <taxon>Liquorilactobacillus</taxon>
    </lineage>
</organism>
<dbReference type="InterPro" id="IPR012340">
    <property type="entry name" value="NA-bd_OB-fold"/>
</dbReference>
<dbReference type="GO" id="GO:0006412">
    <property type="term" value="P:translation"/>
    <property type="evidence" value="ECO:0007669"/>
    <property type="project" value="TreeGrafter"/>
</dbReference>
<feature type="domain" description="S1 motif" evidence="1">
    <location>
        <begin position="1"/>
        <end position="69"/>
    </location>
</feature>
<evidence type="ECO:0000313" key="3">
    <source>
        <dbReference type="Proteomes" id="UP000051621"/>
    </source>
</evidence>
<protein>
    <submittedName>
        <fullName evidence="2">Polyribonucleotide nucleotidyltransferase</fullName>
    </submittedName>
</protein>
<dbReference type="PANTHER" id="PTHR10724:SF10">
    <property type="entry name" value="S1 RNA-BINDING DOMAIN-CONTAINING PROTEIN 1"/>
    <property type="match status" value="1"/>
</dbReference>
<proteinExistence type="predicted"/>
<dbReference type="GO" id="GO:0003729">
    <property type="term" value="F:mRNA binding"/>
    <property type="evidence" value="ECO:0007669"/>
    <property type="project" value="TreeGrafter"/>
</dbReference>
<dbReference type="SMART" id="SM00316">
    <property type="entry name" value="S1"/>
    <property type="match status" value="1"/>
</dbReference>
<keyword evidence="2" id="KW-0808">Transferase</keyword>
<dbReference type="Gene3D" id="2.40.50.140">
    <property type="entry name" value="Nucleic acid-binding proteins"/>
    <property type="match status" value="1"/>
</dbReference>
<dbReference type="EMBL" id="AZEF01000010">
    <property type="protein sequence ID" value="KRL02733.1"/>
    <property type="molecule type" value="Genomic_DNA"/>
</dbReference>
<dbReference type="Pfam" id="PF00575">
    <property type="entry name" value="S1"/>
    <property type="match status" value="1"/>
</dbReference>
<dbReference type="GO" id="GO:0016740">
    <property type="term" value="F:transferase activity"/>
    <property type="evidence" value="ECO:0007669"/>
    <property type="project" value="UniProtKB-KW"/>
</dbReference>
<accession>A0A0R1M3V1</accession>
<keyword evidence="3" id="KW-1185">Reference proteome</keyword>